<dbReference type="EMBL" id="VWAK01000046">
    <property type="protein sequence ID" value="KAA5227481.1"/>
    <property type="molecule type" value="Genomic_DNA"/>
</dbReference>
<dbReference type="AlphaFoldDB" id="A0A174K2I9"/>
<organism evidence="3 6">
    <name type="scientific">Bacteroides finegoldii</name>
    <dbReference type="NCBI Taxonomy" id="338188"/>
    <lineage>
        <taxon>Bacteria</taxon>
        <taxon>Pseudomonadati</taxon>
        <taxon>Bacteroidota</taxon>
        <taxon>Bacteroidia</taxon>
        <taxon>Bacteroidales</taxon>
        <taxon>Bacteroidaceae</taxon>
        <taxon>Bacteroides</taxon>
    </lineage>
</organism>
<evidence type="ECO:0000313" key="4">
    <source>
        <dbReference type="EMBL" id="KAA5227481.1"/>
    </source>
</evidence>
<dbReference type="EMBL" id="CYZH01000027">
    <property type="protein sequence ID" value="CUP06284.1"/>
    <property type="molecule type" value="Genomic_DNA"/>
</dbReference>
<evidence type="ECO:0000313" key="5">
    <source>
        <dbReference type="EMBL" id="KAA5251811.1"/>
    </source>
</evidence>
<evidence type="ECO:0000313" key="7">
    <source>
        <dbReference type="Proteomes" id="UP000421791"/>
    </source>
</evidence>
<dbReference type="InterPro" id="IPR024311">
    <property type="entry name" value="Lipocalin-like"/>
</dbReference>
<evidence type="ECO:0000313" key="6">
    <source>
        <dbReference type="Proteomes" id="UP000095517"/>
    </source>
</evidence>
<keyword evidence="1" id="KW-0732">Signal</keyword>
<proteinExistence type="predicted"/>
<sequence length="154" mass="17861">MKTLWKLATCVAVVLLSFSMYSCGDDDEDSIGSVDELVGMWEVVEHSGYEIEDGEREEDNPSYYVGRRYELKSDMTFNSYSKGSSNPSETGKWELKNGSVHLIFYYPNDGGYDYEDPDIMKIVEISADKLVWEYHWKETGWELYEKETLKKIAQ</sequence>
<dbReference type="Proteomes" id="UP000421791">
    <property type="component" value="Unassembled WGS sequence"/>
</dbReference>
<dbReference type="PROSITE" id="PS51257">
    <property type="entry name" value="PROKAR_LIPOPROTEIN"/>
    <property type="match status" value="1"/>
</dbReference>
<dbReference type="EMBL" id="VWAG01000076">
    <property type="protein sequence ID" value="KAA5251811.1"/>
    <property type="molecule type" value="Genomic_DNA"/>
</dbReference>
<keyword evidence="8" id="KW-1185">Reference proteome</keyword>
<feature type="signal peptide" evidence="1">
    <location>
        <begin position="1"/>
        <end position="24"/>
    </location>
</feature>
<dbReference type="RefSeq" id="WP_007757069.1">
    <property type="nucleotide sequence ID" value="NZ_CABIXA010000027.1"/>
</dbReference>
<name>A0A174K2I9_9BACE</name>
<gene>
    <name evidence="3" type="ORF">ERS852397_03417</name>
    <name evidence="5" type="ORF">F2Z09_21230</name>
    <name evidence="4" type="ORF">F2Z22_19010</name>
</gene>
<dbReference type="Proteomes" id="UP000440198">
    <property type="component" value="Unassembled WGS sequence"/>
</dbReference>
<dbReference type="Pfam" id="PF13648">
    <property type="entry name" value="Lipocalin_4"/>
    <property type="match status" value="1"/>
</dbReference>
<reference evidence="3 6" key="1">
    <citation type="submission" date="2015-09" db="EMBL/GenBank/DDBJ databases">
        <authorList>
            <consortium name="Pathogen Informatics"/>
        </authorList>
    </citation>
    <scope>NUCLEOTIDE SEQUENCE [LARGE SCALE GENOMIC DNA]</scope>
    <source>
        <strain evidence="3 6">2789STDY5608840</strain>
    </source>
</reference>
<dbReference type="Proteomes" id="UP000095517">
    <property type="component" value="Unassembled WGS sequence"/>
</dbReference>
<dbReference type="GeneID" id="92990367"/>
<feature type="domain" description="Lipocalin-like" evidence="2">
    <location>
        <begin position="37"/>
        <end position="132"/>
    </location>
</feature>
<protein>
    <submittedName>
        <fullName evidence="4">Lipocalin family protein</fullName>
    </submittedName>
</protein>
<reference evidence="7 8" key="2">
    <citation type="journal article" date="2019" name="Nat. Med.">
        <title>A library of human gut bacterial isolates paired with longitudinal multiomics data enables mechanistic microbiome research.</title>
        <authorList>
            <person name="Poyet M."/>
            <person name="Groussin M."/>
            <person name="Gibbons S.M."/>
            <person name="Avila-Pacheco J."/>
            <person name="Jiang X."/>
            <person name="Kearney S.M."/>
            <person name="Perrotta A.R."/>
            <person name="Berdy B."/>
            <person name="Zhao S."/>
            <person name="Lieberman T.D."/>
            <person name="Swanson P.K."/>
            <person name="Smith M."/>
            <person name="Roesemann S."/>
            <person name="Alexander J.E."/>
            <person name="Rich S.A."/>
            <person name="Livny J."/>
            <person name="Vlamakis H."/>
            <person name="Clish C."/>
            <person name="Bullock K."/>
            <person name="Deik A."/>
            <person name="Scott J."/>
            <person name="Pierce K.A."/>
            <person name="Xavier R.J."/>
            <person name="Alm E.J."/>
        </authorList>
    </citation>
    <scope>NUCLEOTIDE SEQUENCE [LARGE SCALE GENOMIC DNA]</scope>
    <source>
        <strain evidence="5 8">BIOML-A2</strain>
        <strain evidence="4 7">BIOML-A6</strain>
    </source>
</reference>
<feature type="chain" id="PRO_5044549963" evidence="1">
    <location>
        <begin position="25"/>
        <end position="154"/>
    </location>
</feature>
<evidence type="ECO:0000259" key="2">
    <source>
        <dbReference type="Pfam" id="PF13648"/>
    </source>
</evidence>
<evidence type="ECO:0000313" key="8">
    <source>
        <dbReference type="Proteomes" id="UP000440198"/>
    </source>
</evidence>
<evidence type="ECO:0000256" key="1">
    <source>
        <dbReference type="SAM" id="SignalP"/>
    </source>
</evidence>
<accession>A0A174K2I9</accession>
<evidence type="ECO:0000313" key="3">
    <source>
        <dbReference type="EMBL" id="CUP06284.1"/>
    </source>
</evidence>